<name>A0A1J4NUN8_9ACTN</name>
<proteinExistence type="predicted"/>
<keyword evidence="3" id="KW-1185">Reference proteome</keyword>
<evidence type="ECO:0000313" key="2">
    <source>
        <dbReference type="EMBL" id="OIJ66167.1"/>
    </source>
</evidence>
<protein>
    <recommendedName>
        <fullName evidence="4">Restriction endonuclease subunit S</fullName>
    </recommendedName>
</protein>
<dbReference type="STRING" id="1428628.WN71_020000"/>
<dbReference type="Proteomes" id="UP000034196">
    <property type="component" value="Unassembled WGS sequence"/>
</dbReference>
<evidence type="ECO:0000313" key="3">
    <source>
        <dbReference type="Proteomes" id="UP000034196"/>
    </source>
</evidence>
<dbReference type="EMBL" id="LAVA02000044">
    <property type="protein sequence ID" value="OIJ66167.1"/>
    <property type="molecule type" value="Genomic_DNA"/>
</dbReference>
<accession>A0A1J4NUN8</accession>
<sequence>MPPKAAQRDLVKLIESRLAEAETAAEVAQGVYEQGVTLRKALLNAAFTGSLVPQDPDDEPASAVLDRLRALQTVSAKPTGRKREPGTTSQAAPQTSGRLVSPGVQEALPL</sequence>
<comment type="caution">
    <text evidence="2">The sequence shown here is derived from an EMBL/GenBank/DDBJ whole genome shotgun (WGS) entry which is preliminary data.</text>
</comment>
<gene>
    <name evidence="2" type="ORF">WN71_020000</name>
</gene>
<feature type="compositionally biased region" description="Polar residues" evidence="1">
    <location>
        <begin position="86"/>
        <end position="98"/>
    </location>
</feature>
<reference evidence="2" key="1">
    <citation type="submission" date="2016-10" db="EMBL/GenBank/DDBJ databases">
        <title>Genome sequence of Streptomyces mangrovisoli MUSC 149.</title>
        <authorList>
            <person name="Lee L.-H."/>
            <person name="Ser H.-L."/>
        </authorList>
    </citation>
    <scope>NUCLEOTIDE SEQUENCE [LARGE SCALE GENOMIC DNA]</scope>
    <source>
        <strain evidence="2">MUSC 149</strain>
    </source>
</reference>
<organism evidence="2 3">
    <name type="scientific">Streptomyces mangrovisoli</name>
    <dbReference type="NCBI Taxonomy" id="1428628"/>
    <lineage>
        <taxon>Bacteria</taxon>
        <taxon>Bacillati</taxon>
        <taxon>Actinomycetota</taxon>
        <taxon>Actinomycetes</taxon>
        <taxon>Kitasatosporales</taxon>
        <taxon>Streptomycetaceae</taxon>
        <taxon>Streptomyces</taxon>
    </lineage>
</organism>
<dbReference type="AlphaFoldDB" id="A0A1J4NUN8"/>
<evidence type="ECO:0008006" key="4">
    <source>
        <dbReference type="Google" id="ProtNLM"/>
    </source>
</evidence>
<evidence type="ECO:0000256" key="1">
    <source>
        <dbReference type="SAM" id="MobiDB-lite"/>
    </source>
</evidence>
<feature type="region of interest" description="Disordered" evidence="1">
    <location>
        <begin position="72"/>
        <end position="110"/>
    </location>
</feature>